<sequence length="313" mass="33135">MAPAPCPACGGALRPWRTVPTSDASLPGVFELLRCASCGSAVTAGAPPTFEDAHDGGSYATRRPRGSGLAAPLLHAFDRQRLRLLARHGARTGRLLDAGAGRGRFVAAAAAAGWDAGGMEPAARGVEAARDVYGVQLQRAGIEDAAVDPGSVDAITLWHVLEHVEDPPATLRTLRDWLRPGGLVLIGVPNVRSLQARIGGDRWFHLDVPRHRTHFSPEGLARAAEAAGLEVVAFHGVLLEHNPFGMWQSVVNRLSGTTSYLYYLLKRSAPLRLRPLAITLASLPLLPGLAALELAAGARGRGGTMVLVARRPR</sequence>
<keyword evidence="1" id="KW-0808">Transferase</keyword>
<dbReference type="PANTHER" id="PTHR43861">
    <property type="entry name" value="TRANS-ACONITATE 2-METHYLTRANSFERASE-RELATED"/>
    <property type="match status" value="1"/>
</dbReference>
<protein>
    <submittedName>
        <fullName evidence="2">Unannotated protein</fullName>
    </submittedName>
</protein>
<accession>A0A6J7GV53</accession>
<evidence type="ECO:0000256" key="1">
    <source>
        <dbReference type="ARBA" id="ARBA00022679"/>
    </source>
</evidence>
<organism evidence="2">
    <name type="scientific">freshwater metagenome</name>
    <dbReference type="NCBI Taxonomy" id="449393"/>
    <lineage>
        <taxon>unclassified sequences</taxon>
        <taxon>metagenomes</taxon>
        <taxon>ecological metagenomes</taxon>
    </lineage>
</organism>
<dbReference type="Pfam" id="PF13489">
    <property type="entry name" value="Methyltransf_23"/>
    <property type="match status" value="1"/>
</dbReference>
<dbReference type="EMBL" id="CAFBMK010000059">
    <property type="protein sequence ID" value="CAB4911562.1"/>
    <property type="molecule type" value="Genomic_DNA"/>
</dbReference>
<evidence type="ECO:0000313" key="2">
    <source>
        <dbReference type="EMBL" id="CAB4911562.1"/>
    </source>
</evidence>
<proteinExistence type="predicted"/>
<dbReference type="PANTHER" id="PTHR43861:SF3">
    <property type="entry name" value="PUTATIVE (AFU_ORTHOLOGUE AFUA_2G14390)-RELATED"/>
    <property type="match status" value="1"/>
</dbReference>
<dbReference type="GO" id="GO:0016740">
    <property type="term" value="F:transferase activity"/>
    <property type="evidence" value="ECO:0007669"/>
    <property type="project" value="UniProtKB-KW"/>
</dbReference>
<dbReference type="SUPFAM" id="SSF53335">
    <property type="entry name" value="S-adenosyl-L-methionine-dependent methyltransferases"/>
    <property type="match status" value="1"/>
</dbReference>
<dbReference type="CDD" id="cd02440">
    <property type="entry name" value="AdoMet_MTases"/>
    <property type="match status" value="1"/>
</dbReference>
<gene>
    <name evidence="2" type="ORF">UFOPK3564_01281</name>
</gene>
<dbReference type="Gene3D" id="3.40.50.150">
    <property type="entry name" value="Vaccinia Virus protein VP39"/>
    <property type="match status" value="1"/>
</dbReference>
<dbReference type="AlphaFoldDB" id="A0A6J7GV53"/>
<name>A0A6J7GV53_9ZZZZ</name>
<reference evidence="2" key="1">
    <citation type="submission" date="2020-05" db="EMBL/GenBank/DDBJ databases">
        <authorList>
            <person name="Chiriac C."/>
            <person name="Salcher M."/>
            <person name="Ghai R."/>
            <person name="Kavagutti S V."/>
        </authorList>
    </citation>
    <scope>NUCLEOTIDE SEQUENCE</scope>
</reference>
<dbReference type="InterPro" id="IPR029063">
    <property type="entry name" value="SAM-dependent_MTases_sf"/>
</dbReference>